<dbReference type="WBParaSite" id="PgR010_g125_t01">
    <property type="protein sequence ID" value="PgR010_g125_t01"/>
    <property type="gene ID" value="PgR010_g125"/>
</dbReference>
<dbReference type="AlphaFoldDB" id="A0A915AN16"/>
<dbReference type="GO" id="GO:0006508">
    <property type="term" value="P:proteolysis"/>
    <property type="evidence" value="ECO:0007669"/>
    <property type="project" value="InterPro"/>
</dbReference>
<protein>
    <recommendedName>
        <fullName evidence="2">aspartyl aminopeptidase</fullName>
        <ecNumber evidence="2">3.4.11.21</ecNumber>
    </recommendedName>
</protein>
<dbReference type="InterPro" id="IPR001948">
    <property type="entry name" value="Peptidase_M18"/>
</dbReference>
<proteinExistence type="predicted"/>
<keyword evidence="3" id="KW-1185">Reference proteome</keyword>
<dbReference type="PANTHER" id="PTHR28570">
    <property type="entry name" value="ASPARTYL AMINOPEPTIDASE"/>
    <property type="match status" value="1"/>
</dbReference>
<evidence type="ECO:0000256" key="1">
    <source>
        <dbReference type="ARBA" id="ARBA00001335"/>
    </source>
</evidence>
<reference evidence="4" key="1">
    <citation type="submission" date="2022-11" db="UniProtKB">
        <authorList>
            <consortium name="WormBaseParasite"/>
        </authorList>
    </citation>
    <scope>IDENTIFICATION</scope>
</reference>
<dbReference type="Pfam" id="PF02127">
    <property type="entry name" value="Peptidase_M18"/>
    <property type="match status" value="1"/>
</dbReference>
<name>A0A915AN16_PARUN</name>
<dbReference type="GO" id="GO:0004177">
    <property type="term" value="F:aminopeptidase activity"/>
    <property type="evidence" value="ECO:0007669"/>
    <property type="project" value="UniProtKB-EC"/>
</dbReference>
<dbReference type="Gene3D" id="3.40.630.10">
    <property type="entry name" value="Zn peptidases"/>
    <property type="match status" value="2"/>
</dbReference>
<organism evidence="3 4">
    <name type="scientific">Parascaris univalens</name>
    <name type="common">Nematode worm</name>
    <dbReference type="NCBI Taxonomy" id="6257"/>
    <lineage>
        <taxon>Eukaryota</taxon>
        <taxon>Metazoa</taxon>
        <taxon>Ecdysozoa</taxon>
        <taxon>Nematoda</taxon>
        <taxon>Chromadorea</taxon>
        <taxon>Rhabditida</taxon>
        <taxon>Spirurina</taxon>
        <taxon>Ascaridomorpha</taxon>
        <taxon>Ascaridoidea</taxon>
        <taxon>Ascarididae</taxon>
        <taxon>Parascaris</taxon>
    </lineage>
</organism>
<dbReference type="EC" id="3.4.11.21" evidence="2"/>
<evidence type="ECO:0000313" key="3">
    <source>
        <dbReference type="Proteomes" id="UP000887569"/>
    </source>
</evidence>
<sequence>FHGGVIVKVNMNQRYATTGRTHAVLKQIAHLASCPLQTVDVGCGMLAMHSIRELTCTSSIFQAIALYSAFFKHLPAVLQSLK</sequence>
<accession>A0A915AN16</accession>
<dbReference type="GO" id="GO:0008270">
    <property type="term" value="F:zinc ion binding"/>
    <property type="evidence" value="ECO:0007669"/>
    <property type="project" value="InterPro"/>
</dbReference>
<dbReference type="PANTHER" id="PTHR28570:SF3">
    <property type="entry name" value="ASPARTYL AMINOPEPTIDASE"/>
    <property type="match status" value="1"/>
</dbReference>
<dbReference type="Proteomes" id="UP000887569">
    <property type="component" value="Unplaced"/>
</dbReference>
<comment type="catalytic activity">
    <reaction evidence="1">
        <text>Release of an N-terminal aspartate or glutamate from a peptide, with a preference for aspartate.</text>
        <dbReference type="EC" id="3.4.11.21"/>
    </reaction>
</comment>
<dbReference type="SUPFAM" id="SSF53187">
    <property type="entry name" value="Zn-dependent exopeptidases"/>
    <property type="match status" value="1"/>
</dbReference>
<evidence type="ECO:0000313" key="4">
    <source>
        <dbReference type="WBParaSite" id="PgR010_g125_t01"/>
    </source>
</evidence>
<evidence type="ECO:0000256" key="2">
    <source>
        <dbReference type="ARBA" id="ARBA00011965"/>
    </source>
</evidence>